<comment type="caution">
    <text evidence="2">The sequence shown here is derived from an EMBL/GenBank/DDBJ whole genome shotgun (WGS) entry which is preliminary data.</text>
</comment>
<organism evidence="2">
    <name type="scientific">Nitratifractor salsuginis</name>
    <dbReference type="NCBI Taxonomy" id="269261"/>
    <lineage>
        <taxon>Bacteria</taxon>
        <taxon>Pseudomonadati</taxon>
        <taxon>Campylobacterota</taxon>
        <taxon>Epsilonproteobacteria</taxon>
        <taxon>Campylobacterales</taxon>
        <taxon>Sulfurovaceae</taxon>
        <taxon>Nitratifractor</taxon>
    </lineage>
</organism>
<sequence>DKVLFVDVRTPEELYFVGYPTVVDKNIPLVYVDYTKTKEKVNKKTGKKTVKFASVPNKKFMAELEEALKAKGLTKDSPIILMCRSGHRAAKAAKMLDKAGYKNVYNLDQGFEGDKDKQKHRTVNGWKNAGLPYTYKFNPAVFILERPVK</sequence>
<dbReference type="EMBL" id="DRNO01000046">
    <property type="protein sequence ID" value="HFC03361.1"/>
    <property type="molecule type" value="Genomic_DNA"/>
</dbReference>
<evidence type="ECO:0000313" key="2">
    <source>
        <dbReference type="EMBL" id="HFC03361.1"/>
    </source>
</evidence>
<dbReference type="InterPro" id="IPR050229">
    <property type="entry name" value="GlpE_sulfurtransferase"/>
</dbReference>
<dbReference type="PROSITE" id="PS50206">
    <property type="entry name" value="RHODANESE_3"/>
    <property type="match status" value="1"/>
</dbReference>
<feature type="non-terminal residue" evidence="2">
    <location>
        <position position="1"/>
    </location>
</feature>
<dbReference type="InterPro" id="IPR001763">
    <property type="entry name" value="Rhodanese-like_dom"/>
</dbReference>
<dbReference type="SUPFAM" id="SSF52821">
    <property type="entry name" value="Rhodanese/Cell cycle control phosphatase"/>
    <property type="match status" value="1"/>
</dbReference>
<proteinExistence type="predicted"/>
<dbReference type="PANTHER" id="PTHR43031">
    <property type="entry name" value="FAD-DEPENDENT OXIDOREDUCTASE"/>
    <property type="match status" value="1"/>
</dbReference>
<dbReference type="InterPro" id="IPR036873">
    <property type="entry name" value="Rhodanese-like_dom_sf"/>
</dbReference>
<dbReference type="AlphaFoldDB" id="A0A7V2SKR7"/>
<gene>
    <name evidence="2" type="ORF">ENJ74_00680</name>
</gene>
<protein>
    <recommendedName>
        <fullName evidence="1">Rhodanese domain-containing protein</fullName>
    </recommendedName>
</protein>
<accession>A0A7V2SKR7</accession>
<dbReference type="Gene3D" id="3.40.250.10">
    <property type="entry name" value="Rhodanese-like domain"/>
    <property type="match status" value="1"/>
</dbReference>
<dbReference type="PANTHER" id="PTHR43031:SF18">
    <property type="entry name" value="RHODANESE-RELATED SULFURTRANSFERASES"/>
    <property type="match status" value="1"/>
</dbReference>
<evidence type="ECO:0000259" key="1">
    <source>
        <dbReference type="PROSITE" id="PS50206"/>
    </source>
</evidence>
<dbReference type="SMART" id="SM00450">
    <property type="entry name" value="RHOD"/>
    <property type="match status" value="1"/>
</dbReference>
<feature type="domain" description="Rhodanese" evidence="1">
    <location>
        <begin position="55"/>
        <end position="135"/>
    </location>
</feature>
<name>A0A7V2SKR7_9BACT</name>
<dbReference type="Proteomes" id="UP000885722">
    <property type="component" value="Unassembled WGS sequence"/>
</dbReference>
<dbReference type="Pfam" id="PF00581">
    <property type="entry name" value="Rhodanese"/>
    <property type="match status" value="1"/>
</dbReference>
<reference evidence="2" key="1">
    <citation type="journal article" date="2020" name="mSystems">
        <title>Genome- and Community-Level Interaction Insights into Carbon Utilization and Element Cycling Functions of Hydrothermarchaeota in Hydrothermal Sediment.</title>
        <authorList>
            <person name="Zhou Z."/>
            <person name="Liu Y."/>
            <person name="Xu W."/>
            <person name="Pan J."/>
            <person name="Luo Z.H."/>
            <person name="Li M."/>
        </authorList>
    </citation>
    <scope>NUCLEOTIDE SEQUENCE [LARGE SCALE GENOMIC DNA]</scope>
    <source>
        <strain evidence="2">HyVt-513</strain>
    </source>
</reference>